<dbReference type="Gene3D" id="1.20.1600.10">
    <property type="entry name" value="Outer membrane efflux proteins (OEP)"/>
    <property type="match status" value="1"/>
</dbReference>
<dbReference type="RefSeq" id="WP_094059407.1">
    <property type="nucleotide sequence ID" value="NZ_CP022530.1"/>
</dbReference>
<feature type="coiled-coil region" evidence="2">
    <location>
        <begin position="179"/>
        <end position="206"/>
    </location>
</feature>
<reference evidence="3 4" key="1">
    <citation type="submission" date="2017-07" db="EMBL/GenBank/DDBJ databases">
        <title>Annotated genome sequence of Bacterioplanes sanyensis isolated from Red Sea.</title>
        <authorList>
            <person name="Rehman Z.U."/>
        </authorList>
    </citation>
    <scope>NUCLEOTIDE SEQUENCE [LARGE SCALE GENOMIC DNA]</scope>
    <source>
        <strain evidence="3 4">NV9</strain>
    </source>
</reference>
<dbReference type="Proteomes" id="UP000202440">
    <property type="component" value="Chromosome"/>
</dbReference>
<dbReference type="InterPro" id="IPR010131">
    <property type="entry name" value="MdtP/NodT-like"/>
</dbReference>
<evidence type="ECO:0000256" key="1">
    <source>
        <dbReference type="ARBA" id="ARBA00007613"/>
    </source>
</evidence>
<dbReference type="EMBL" id="CP022530">
    <property type="protein sequence ID" value="ASP38208.1"/>
    <property type="molecule type" value="Genomic_DNA"/>
</dbReference>
<name>A0A222FGU0_9GAMM</name>
<sequence>MVKKSSHSRAWNALGLDLNSVLGLSLALLLSGCATSDGHYRQDLQQHLPQTWQQHSEQTALLTDLLDDAQLNALIEQALVANPDVQQLYWQWQQSTAALTQQQGQQLPQVDLQLQRQHNAGVSRDEAQASLRVSWQVDVWQQLADQSDAAQQRSLQQQALLQAGRASLAAQLMDTWLNLARHQQQLQVEQRRQQLLQQNKDFVEQRYRRGLGELQELNNVAAEQSQSLARIAEYRAAKQQLQLQLRRLLGQSEGDLLEVSDYPQVLQPLTELPRQTLAQRPDLIAAYANVVAAESDVSVAYKDLLPSLSLEAALSGKDGNFGWSDPVWSLLGQLVAPIFQGGQLQAQVSRAEAQAGEAYAAYQSTLLTAVQEVDNALQREQRLTEQQQQLQHALFSAEQVVAHYQYKYRNGLVDVLDVLQVQQQAFDLETQLNTVTYQHLSNRITLGLALGLGVSA</sequence>
<accession>A0A222FGU0</accession>
<dbReference type="AlphaFoldDB" id="A0A222FGU0"/>
<protein>
    <submittedName>
        <fullName evidence="3">RND transporter</fullName>
    </submittedName>
</protein>
<dbReference type="PANTHER" id="PTHR30203:SF29">
    <property type="entry name" value="PROTEIN CYAE"/>
    <property type="match status" value="1"/>
</dbReference>
<evidence type="ECO:0000313" key="3">
    <source>
        <dbReference type="EMBL" id="ASP38208.1"/>
    </source>
</evidence>
<evidence type="ECO:0000313" key="4">
    <source>
        <dbReference type="Proteomes" id="UP000202440"/>
    </source>
</evidence>
<organism evidence="3 4">
    <name type="scientific">Bacterioplanes sanyensis</name>
    <dbReference type="NCBI Taxonomy" id="1249553"/>
    <lineage>
        <taxon>Bacteria</taxon>
        <taxon>Pseudomonadati</taxon>
        <taxon>Pseudomonadota</taxon>
        <taxon>Gammaproteobacteria</taxon>
        <taxon>Oceanospirillales</taxon>
        <taxon>Oceanospirillaceae</taxon>
        <taxon>Bacterioplanes</taxon>
    </lineage>
</organism>
<dbReference type="OrthoDB" id="9770517at2"/>
<dbReference type="KEGG" id="bsan:CHH28_05695"/>
<comment type="similarity">
    <text evidence="1">Belongs to the outer membrane factor (OMF) (TC 1.B.17) family.</text>
</comment>
<dbReference type="Pfam" id="PF02321">
    <property type="entry name" value="OEP"/>
    <property type="match status" value="2"/>
</dbReference>
<evidence type="ECO:0000256" key="2">
    <source>
        <dbReference type="SAM" id="Coils"/>
    </source>
</evidence>
<gene>
    <name evidence="3" type="ORF">CHH28_05695</name>
</gene>
<proteinExistence type="inferred from homology"/>
<dbReference type="Gene3D" id="2.20.200.10">
    <property type="entry name" value="Outer membrane efflux proteins (OEP)"/>
    <property type="match status" value="1"/>
</dbReference>
<keyword evidence="2" id="KW-0175">Coiled coil</keyword>
<dbReference type="GO" id="GO:0015562">
    <property type="term" value="F:efflux transmembrane transporter activity"/>
    <property type="evidence" value="ECO:0007669"/>
    <property type="project" value="InterPro"/>
</dbReference>
<dbReference type="SUPFAM" id="SSF56954">
    <property type="entry name" value="Outer membrane efflux proteins (OEP)"/>
    <property type="match status" value="1"/>
</dbReference>
<dbReference type="InterPro" id="IPR003423">
    <property type="entry name" value="OMP_efflux"/>
</dbReference>
<dbReference type="PANTHER" id="PTHR30203">
    <property type="entry name" value="OUTER MEMBRANE CATION EFFLUX PROTEIN"/>
    <property type="match status" value="1"/>
</dbReference>
<keyword evidence="4" id="KW-1185">Reference proteome</keyword>
<dbReference type="PROSITE" id="PS51257">
    <property type="entry name" value="PROKAR_LIPOPROTEIN"/>
    <property type="match status" value="1"/>
</dbReference>